<evidence type="ECO:0000259" key="9">
    <source>
        <dbReference type="Pfam" id="PF12704"/>
    </source>
</evidence>
<reference evidence="10 11" key="1">
    <citation type="submission" date="2013-04" db="EMBL/GenBank/DDBJ databases">
        <title>The Genome Sequence of Propionimicrobium lymphophilum ACS-093-V-SCH5.</title>
        <authorList>
            <consortium name="The Broad Institute Genomics Platform"/>
            <person name="Earl A."/>
            <person name="Ward D."/>
            <person name="Feldgarden M."/>
            <person name="Gevers D."/>
            <person name="Saerens B."/>
            <person name="Vaneechoutte M."/>
            <person name="Walker B."/>
            <person name="Young S."/>
            <person name="Zeng Q."/>
            <person name="Gargeya S."/>
            <person name="Fitzgerald M."/>
            <person name="Haas B."/>
            <person name="Abouelleil A."/>
            <person name="Allen A.W."/>
            <person name="Alvarado L."/>
            <person name="Arachchi H.M."/>
            <person name="Berlin A.M."/>
            <person name="Chapman S.B."/>
            <person name="Gainer-Dewar J."/>
            <person name="Goldberg J."/>
            <person name="Griggs A."/>
            <person name="Gujja S."/>
            <person name="Hansen M."/>
            <person name="Howarth C."/>
            <person name="Imamovic A."/>
            <person name="Ireland A."/>
            <person name="Larimer J."/>
            <person name="McCowan C."/>
            <person name="Murphy C."/>
            <person name="Pearson M."/>
            <person name="Poon T.W."/>
            <person name="Priest M."/>
            <person name="Roberts A."/>
            <person name="Saif S."/>
            <person name="Shea T."/>
            <person name="Sisk P."/>
            <person name="Sykes S."/>
            <person name="Wortman J."/>
            <person name="Nusbaum C."/>
            <person name="Birren B."/>
        </authorList>
    </citation>
    <scope>NUCLEOTIDE SEQUENCE [LARGE SCALE GENOMIC DNA]</scope>
    <source>
        <strain evidence="10 11">ACS-093-V-SCH5</strain>
    </source>
</reference>
<feature type="domain" description="MacB-like periplasmic core" evidence="9">
    <location>
        <begin position="21"/>
        <end position="153"/>
    </location>
</feature>
<keyword evidence="4 7" id="KW-1133">Transmembrane helix</keyword>
<protein>
    <recommendedName>
        <fullName evidence="12">ABC3 transporter permease protein domain-containing protein</fullName>
    </recommendedName>
</protein>
<dbReference type="InterPro" id="IPR050250">
    <property type="entry name" value="Macrolide_Exporter_MacB"/>
</dbReference>
<evidence type="ECO:0000256" key="5">
    <source>
        <dbReference type="ARBA" id="ARBA00023136"/>
    </source>
</evidence>
<feature type="domain" description="ABC3 transporter permease C-terminal" evidence="8">
    <location>
        <begin position="327"/>
        <end position="447"/>
    </location>
</feature>
<evidence type="ECO:0008006" key="12">
    <source>
        <dbReference type="Google" id="ProtNLM"/>
    </source>
</evidence>
<keyword evidence="11" id="KW-1185">Reference proteome</keyword>
<dbReference type="HOGENOM" id="CLU_000604_8_7_11"/>
<dbReference type="STRING" id="883161.HMPREF9306_00447"/>
<feature type="transmembrane region" description="Helical" evidence="7">
    <location>
        <begin position="21"/>
        <end position="45"/>
    </location>
</feature>
<evidence type="ECO:0000256" key="7">
    <source>
        <dbReference type="SAM" id="Phobius"/>
    </source>
</evidence>
<feature type="transmembrane region" description="Helical" evidence="7">
    <location>
        <begin position="322"/>
        <end position="348"/>
    </location>
</feature>
<evidence type="ECO:0000256" key="6">
    <source>
        <dbReference type="ARBA" id="ARBA00038076"/>
    </source>
</evidence>
<dbReference type="EMBL" id="AGZR01000004">
    <property type="protein sequence ID" value="EPD33689.1"/>
    <property type="molecule type" value="Genomic_DNA"/>
</dbReference>
<feature type="transmembrane region" description="Helical" evidence="7">
    <location>
        <begin position="417"/>
        <end position="437"/>
    </location>
</feature>
<accession>S2X104</accession>
<keyword evidence="2" id="KW-1003">Cell membrane</keyword>
<keyword evidence="3 7" id="KW-0812">Transmembrane</keyword>
<evidence type="ECO:0000313" key="11">
    <source>
        <dbReference type="Proteomes" id="UP000014417"/>
    </source>
</evidence>
<dbReference type="Pfam" id="PF02687">
    <property type="entry name" value="FtsX"/>
    <property type="match status" value="1"/>
</dbReference>
<comment type="subcellular location">
    <subcellularLocation>
        <location evidence="1">Cell membrane</location>
        <topology evidence="1">Multi-pass membrane protein</topology>
    </subcellularLocation>
</comment>
<gene>
    <name evidence="10" type="ORF">HMPREF9306_00447</name>
</gene>
<dbReference type="OrthoDB" id="9780560at2"/>
<dbReference type="Pfam" id="PF12704">
    <property type="entry name" value="MacB_PCD"/>
    <property type="match status" value="1"/>
</dbReference>
<comment type="similarity">
    <text evidence="6">Belongs to the ABC-4 integral membrane protein family.</text>
</comment>
<evidence type="ECO:0000259" key="8">
    <source>
        <dbReference type="Pfam" id="PF02687"/>
    </source>
</evidence>
<dbReference type="GO" id="GO:0005886">
    <property type="term" value="C:plasma membrane"/>
    <property type="evidence" value="ECO:0007669"/>
    <property type="project" value="UniProtKB-SubCell"/>
</dbReference>
<dbReference type="GO" id="GO:0022857">
    <property type="term" value="F:transmembrane transporter activity"/>
    <property type="evidence" value="ECO:0007669"/>
    <property type="project" value="TreeGrafter"/>
</dbReference>
<keyword evidence="5 7" id="KW-0472">Membrane</keyword>
<evidence type="ECO:0000256" key="1">
    <source>
        <dbReference type="ARBA" id="ARBA00004651"/>
    </source>
</evidence>
<dbReference type="RefSeq" id="WP_016455297.1">
    <property type="nucleotide sequence ID" value="NZ_KE150269.1"/>
</dbReference>
<dbReference type="InterPro" id="IPR025857">
    <property type="entry name" value="MacB_PCD"/>
</dbReference>
<dbReference type="Proteomes" id="UP000014417">
    <property type="component" value="Unassembled WGS sequence"/>
</dbReference>
<dbReference type="PANTHER" id="PTHR30572:SF4">
    <property type="entry name" value="ABC TRANSPORTER PERMEASE YTRF"/>
    <property type="match status" value="1"/>
</dbReference>
<evidence type="ECO:0000256" key="3">
    <source>
        <dbReference type="ARBA" id="ARBA00022692"/>
    </source>
</evidence>
<dbReference type="PATRIC" id="fig|883161.3.peg.451"/>
<dbReference type="PANTHER" id="PTHR30572">
    <property type="entry name" value="MEMBRANE COMPONENT OF TRANSPORTER-RELATED"/>
    <property type="match status" value="1"/>
</dbReference>
<evidence type="ECO:0000256" key="2">
    <source>
        <dbReference type="ARBA" id="ARBA00022475"/>
    </source>
</evidence>
<name>S2X104_9ACTN</name>
<evidence type="ECO:0000256" key="4">
    <source>
        <dbReference type="ARBA" id="ARBA00022989"/>
    </source>
</evidence>
<dbReference type="AlphaFoldDB" id="S2X104"/>
<evidence type="ECO:0000313" key="10">
    <source>
        <dbReference type="EMBL" id="EPD33689.1"/>
    </source>
</evidence>
<dbReference type="InterPro" id="IPR003838">
    <property type="entry name" value="ABC3_permease_C"/>
</dbReference>
<organism evidence="10 11">
    <name type="scientific">Propionimicrobium lymphophilum ACS-093-V-SCH5</name>
    <dbReference type="NCBI Taxonomy" id="883161"/>
    <lineage>
        <taxon>Bacteria</taxon>
        <taxon>Bacillati</taxon>
        <taxon>Actinomycetota</taxon>
        <taxon>Actinomycetes</taxon>
        <taxon>Propionibacteriales</taxon>
        <taxon>Propionibacteriaceae</taxon>
        <taxon>Propionimicrobium</taxon>
    </lineage>
</organism>
<feature type="transmembrane region" description="Helical" evidence="7">
    <location>
        <begin position="369"/>
        <end position="397"/>
    </location>
</feature>
<comment type="caution">
    <text evidence="10">The sequence shown here is derived from an EMBL/GenBank/DDBJ whole genome shotgun (WGS) entry which is preliminary data.</text>
</comment>
<proteinExistence type="inferred from homology"/>
<sequence length="454" mass="48232">MRWSDLISSALGSLRQRLFRTSLTVLGVFIGTASVVIMMSLGVGMTKSMTESMENDAAMTQLTVTGSGDDFANSEFGIGSSAKSKDKKMNAATMKELSAIDGVKSVAPIYQVDADAIVNGKKGYITLRGMTQESLQKAGVDMAEGRLPGPADPLGLALGGMVDYNFSEVGFGSSNVEKIDWLNSQIFLSFNQENSGPTIQDSTGAQQATIASSGQHRFLAKATGVIETSNNWQIDQSALVDINQLINTLRKAMPGRALPGQPATQDGKPRGNDFIYSELVVTAVDAKTAEELTTQLREDGYQVQSNIELMKQMQSIGRVVQAVFGGIGAVSLLVAAIGIANTMLMSVYERTRQIGIMKVLGASLKDIRNLFLVESAIIGFFGGIIGLLFSLLVSWMLNTTLGAAAGPEPTKISIIPLWLTISSILFSTGIGTLAGLIPAQRAMKLSPLAAIRSE</sequence>